<organism evidence="4 5">
    <name type="scientific">Pendulispora albinea</name>
    <dbReference type="NCBI Taxonomy" id="2741071"/>
    <lineage>
        <taxon>Bacteria</taxon>
        <taxon>Pseudomonadati</taxon>
        <taxon>Myxococcota</taxon>
        <taxon>Myxococcia</taxon>
        <taxon>Myxococcales</taxon>
        <taxon>Sorangiineae</taxon>
        <taxon>Pendulisporaceae</taxon>
        <taxon>Pendulispora</taxon>
    </lineage>
</organism>
<dbReference type="InterPro" id="IPR039425">
    <property type="entry name" value="RNA_pol_sigma-70-like"/>
</dbReference>
<evidence type="ECO:0000256" key="3">
    <source>
        <dbReference type="ARBA" id="ARBA00023163"/>
    </source>
</evidence>
<accession>A0ABZ2LZD5</accession>
<sequence>MAGIDGPAKFPSTRWTLILSARESPAARRSAFDELLRDYWRPLYAFARRKGCDRERAEDAVQGFMVHLLERDFLSRLDPSRGRMRSYLRAAMEHYLVNLHEKERAQKRGGGALSVSLSSLSLDFELAERSLLETPFEPESAFDREWALTLMERAMKKLEAEFQSGQRRAPFEAVADFFRGGETPSYKDVAARHGMTIPQLKSLLHRARLRYRELVEQEAVDTVEEPGNGAFEVRELLGYLAR</sequence>
<dbReference type="Gene3D" id="1.10.1740.10">
    <property type="match status" value="1"/>
</dbReference>
<dbReference type="RefSeq" id="WP_394825877.1">
    <property type="nucleotide sequence ID" value="NZ_CP089984.1"/>
</dbReference>
<protein>
    <submittedName>
        <fullName evidence="4">Sigma-70 family RNA polymerase sigma factor</fullName>
    </submittedName>
</protein>
<proteinExistence type="predicted"/>
<reference evidence="4 5" key="1">
    <citation type="submission" date="2021-12" db="EMBL/GenBank/DDBJ databases">
        <title>Discovery of the Pendulisporaceae a myxobacterial family with distinct sporulation behavior and unique specialized metabolism.</title>
        <authorList>
            <person name="Garcia R."/>
            <person name="Popoff A."/>
            <person name="Bader C.D."/>
            <person name="Loehr J."/>
            <person name="Walesch S."/>
            <person name="Walt C."/>
            <person name="Boldt J."/>
            <person name="Bunk B."/>
            <person name="Haeckl F.J.F.P.J."/>
            <person name="Gunesch A.P."/>
            <person name="Birkelbach J."/>
            <person name="Nuebel U."/>
            <person name="Pietschmann T."/>
            <person name="Bach T."/>
            <person name="Mueller R."/>
        </authorList>
    </citation>
    <scope>NUCLEOTIDE SEQUENCE [LARGE SCALE GENOMIC DNA]</scope>
    <source>
        <strain evidence="4 5">MSr11954</strain>
    </source>
</reference>
<keyword evidence="5" id="KW-1185">Reference proteome</keyword>
<evidence type="ECO:0000256" key="1">
    <source>
        <dbReference type="ARBA" id="ARBA00023015"/>
    </source>
</evidence>
<evidence type="ECO:0000313" key="4">
    <source>
        <dbReference type="EMBL" id="WXB16248.1"/>
    </source>
</evidence>
<gene>
    <name evidence="4" type="ORF">LZC94_02995</name>
</gene>
<keyword evidence="1" id="KW-0805">Transcription regulation</keyword>
<evidence type="ECO:0000256" key="2">
    <source>
        <dbReference type="ARBA" id="ARBA00023082"/>
    </source>
</evidence>
<dbReference type="PANTHER" id="PTHR43133">
    <property type="entry name" value="RNA POLYMERASE ECF-TYPE SIGMA FACTO"/>
    <property type="match status" value="1"/>
</dbReference>
<dbReference type="SUPFAM" id="SSF88946">
    <property type="entry name" value="Sigma2 domain of RNA polymerase sigma factors"/>
    <property type="match status" value="1"/>
</dbReference>
<keyword evidence="2" id="KW-0731">Sigma factor</keyword>
<dbReference type="EMBL" id="CP089984">
    <property type="protein sequence ID" value="WXB16248.1"/>
    <property type="molecule type" value="Genomic_DNA"/>
</dbReference>
<keyword evidence="3" id="KW-0804">Transcription</keyword>
<dbReference type="InterPro" id="IPR013325">
    <property type="entry name" value="RNA_pol_sigma_r2"/>
</dbReference>
<name>A0ABZ2LZD5_9BACT</name>
<evidence type="ECO:0000313" key="5">
    <source>
        <dbReference type="Proteomes" id="UP001370348"/>
    </source>
</evidence>
<dbReference type="Proteomes" id="UP001370348">
    <property type="component" value="Chromosome"/>
</dbReference>
<dbReference type="PANTHER" id="PTHR43133:SF51">
    <property type="entry name" value="RNA POLYMERASE SIGMA FACTOR"/>
    <property type="match status" value="1"/>
</dbReference>